<proteinExistence type="predicted"/>
<feature type="transmembrane region" description="Helical" evidence="1">
    <location>
        <begin position="42"/>
        <end position="61"/>
    </location>
</feature>
<dbReference type="EMBL" id="AOMB01000030">
    <property type="protein sequence ID" value="EMA38373.1"/>
    <property type="molecule type" value="Genomic_DNA"/>
</dbReference>
<dbReference type="Proteomes" id="UP000011566">
    <property type="component" value="Unassembled WGS sequence"/>
</dbReference>
<dbReference type="RefSeq" id="WP_007693237.1">
    <property type="nucleotide sequence ID" value="NZ_AJRK01000426.1"/>
</dbReference>
<organism evidence="2 3">
    <name type="scientific">Halococcus hamelinensis 100A6</name>
    <dbReference type="NCBI Taxonomy" id="1132509"/>
    <lineage>
        <taxon>Archaea</taxon>
        <taxon>Methanobacteriati</taxon>
        <taxon>Methanobacteriota</taxon>
        <taxon>Stenosarchaea group</taxon>
        <taxon>Halobacteria</taxon>
        <taxon>Halobacteriales</taxon>
        <taxon>Halococcaceae</taxon>
        <taxon>Halococcus</taxon>
    </lineage>
</organism>
<feature type="transmembrane region" description="Helical" evidence="1">
    <location>
        <begin position="73"/>
        <end position="94"/>
    </location>
</feature>
<sequence length="95" mass="10146">MAETIDRLPISRLSLQSGMMVVGGLLVALIGVLLLRDGQNGWWALLAVGAINVFSGAVTFYQHDPAEYSVGNGWLALGFVALVFELALLVFVALQ</sequence>
<dbReference type="OrthoDB" id="382077at2157"/>
<evidence type="ECO:0000256" key="1">
    <source>
        <dbReference type="SAM" id="Phobius"/>
    </source>
</evidence>
<dbReference type="PATRIC" id="fig|1132509.6.peg.2132"/>
<keyword evidence="1" id="KW-1133">Transmembrane helix</keyword>
<protein>
    <submittedName>
        <fullName evidence="2">Uncharacterized protein</fullName>
    </submittedName>
</protein>
<feature type="transmembrane region" description="Helical" evidence="1">
    <location>
        <begin position="15"/>
        <end position="35"/>
    </location>
</feature>
<keyword evidence="3" id="KW-1185">Reference proteome</keyword>
<keyword evidence="1" id="KW-0812">Transmembrane</keyword>
<comment type="caution">
    <text evidence="2">The sequence shown here is derived from an EMBL/GenBank/DDBJ whole genome shotgun (WGS) entry which is preliminary data.</text>
</comment>
<evidence type="ECO:0000313" key="3">
    <source>
        <dbReference type="Proteomes" id="UP000011566"/>
    </source>
</evidence>
<gene>
    <name evidence="2" type="ORF">C447_09462</name>
</gene>
<dbReference type="AlphaFoldDB" id="M0LYX7"/>
<evidence type="ECO:0000313" key="2">
    <source>
        <dbReference type="EMBL" id="EMA38373.1"/>
    </source>
</evidence>
<accession>M0LYX7</accession>
<keyword evidence="1" id="KW-0472">Membrane</keyword>
<name>M0LYX7_9EURY</name>
<reference evidence="2 3" key="1">
    <citation type="journal article" date="2014" name="PLoS Genet.">
        <title>Phylogenetically driven sequencing of extremely halophilic archaea reveals strategies for static and dynamic osmo-response.</title>
        <authorList>
            <person name="Becker E.A."/>
            <person name="Seitzer P.M."/>
            <person name="Tritt A."/>
            <person name="Larsen D."/>
            <person name="Krusor M."/>
            <person name="Yao A.I."/>
            <person name="Wu D."/>
            <person name="Madern D."/>
            <person name="Eisen J.A."/>
            <person name="Darling A.E."/>
            <person name="Facciotti M.T."/>
        </authorList>
    </citation>
    <scope>NUCLEOTIDE SEQUENCE [LARGE SCALE GENOMIC DNA]</scope>
    <source>
        <strain evidence="2 3">100A6</strain>
    </source>
</reference>